<proteinExistence type="predicted"/>
<dbReference type="Gene3D" id="3.40.225.10">
    <property type="entry name" value="Class II aldolase/adducin N-terminal domain"/>
    <property type="match status" value="1"/>
</dbReference>
<feature type="domain" description="Class II aldolase/adducin N-terminal" evidence="1">
    <location>
        <begin position="21"/>
        <end position="200"/>
    </location>
</feature>
<keyword evidence="3" id="KW-1185">Reference proteome</keyword>
<evidence type="ECO:0000313" key="3">
    <source>
        <dbReference type="Proteomes" id="UP000479335"/>
    </source>
</evidence>
<dbReference type="Pfam" id="PF00596">
    <property type="entry name" value="Aldolase_II"/>
    <property type="match status" value="1"/>
</dbReference>
<dbReference type="InterPro" id="IPR001303">
    <property type="entry name" value="Aldolase_II/adducin_N"/>
</dbReference>
<dbReference type="SUPFAM" id="SSF53639">
    <property type="entry name" value="AraD/HMP-PK domain-like"/>
    <property type="match status" value="1"/>
</dbReference>
<accession>A0A6L8K819</accession>
<reference evidence="2 3" key="1">
    <citation type="submission" date="2019-12" db="EMBL/GenBank/DDBJ databases">
        <title>Novel species isolated from a subtropical stream in China.</title>
        <authorList>
            <person name="Lu H."/>
        </authorList>
    </citation>
    <scope>NUCLEOTIDE SEQUENCE [LARGE SCALE GENOMIC DNA]</scope>
    <source>
        <strain evidence="2 3">FT135W</strain>
    </source>
</reference>
<dbReference type="SMART" id="SM01007">
    <property type="entry name" value="Aldolase_II"/>
    <property type="match status" value="1"/>
</dbReference>
<dbReference type="AlphaFoldDB" id="A0A6L8K819"/>
<organism evidence="2 3">
    <name type="scientific">Duganella flavida</name>
    <dbReference type="NCBI Taxonomy" id="2692175"/>
    <lineage>
        <taxon>Bacteria</taxon>
        <taxon>Pseudomonadati</taxon>
        <taxon>Pseudomonadota</taxon>
        <taxon>Betaproteobacteria</taxon>
        <taxon>Burkholderiales</taxon>
        <taxon>Oxalobacteraceae</taxon>
        <taxon>Telluria group</taxon>
        <taxon>Duganella</taxon>
    </lineage>
</organism>
<protein>
    <submittedName>
        <fullName evidence="2">Class II aldolase/adducin family protein</fullName>
    </submittedName>
</protein>
<name>A0A6L8K819_9BURK</name>
<gene>
    <name evidence="2" type="ORF">GTP46_08610</name>
</gene>
<dbReference type="InterPro" id="IPR036409">
    <property type="entry name" value="Aldolase_II/adducin_N_sf"/>
</dbReference>
<comment type="caution">
    <text evidence="2">The sequence shown here is derived from an EMBL/GenBank/DDBJ whole genome shotgun (WGS) entry which is preliminary data.</text>
</comment>
<evidence type="ECO:0000313" key="2">
    <source>
        <dbReference type="EMBL" id="MYM22707.1"/>
    </source>
</evidence>
<dbReference type="RefSeq" id="WP_161006197.1">
    <property type="nucleotide sequence ID" value="NZ_WWCN01000004.1"/>
</dbReference>
<evidence type="ECO:0000259" key="1">
    <source>
        <dbReference type="SMART" id="SM01007"/>
    </source>
</evidence>
<dbReference type="Proteomes" id="UP000479335">
    <property type="component" value="Unassembled WGS sequence"/>
</dbReference>
<sequence length="229" mass="24623">MTDLAIPAAEALQATVDAISAEFAHANRVLKETRTLSATNTFQAIVRVPGQELLVVLSGADPFSHEQQVKAGVLAFDGSVVQGPPRAAAGGGRYIEVFKHRPEVGAVIHVHTPYLGAWAGTHRELPIRYAPAQRFTQIRSVPNYIDRRPTEASFILDRLAEDASHFAILEANGGSTFWGASVTEVAKNILLFEEAAYFTALAETIGGSKEFGPGVLEQQWALGRAFKAG</sequence>
<dbReference type="EMBL" id="WWCN01000004">
    <property type="protein sequence ID" value="MYM22707.1"/>
    <property type="molecule type" value="Genomic_DNA"/>
</dbReference>